<protein>
    <submittedName>
        <fullName evidence="2">Uncharacterized protein</fullName>
    </submittedName>
</protein>
<reference evidence="2" key="1">
    <citation type="journal article" date="2020" name="Fungal Divers.">
        <title>Resolving the Mortierellaceae phylogeny through synthesis of multi-gene phylogenetics and phylogenomics.</title>
        <authorList>
            <person name="Vandepol N."/>
            <person name="Liber J."/>
            <person name="Desiro A."/>
            <person name="Na H."/>
            <person name="Kennedy M."/>
            <person name="Barry K."/>
            <person name="Grigoriev I.V."/>
            <person name="Miller A.N."/>
            <person name="O'Donnell K."/>
            <person name="Stajich J.E."/>
            <person name="Bonito G."/>
        </authorList>
    </citation>
    <scope>NUCLEOTIDE SEQUENCE</scope>
    <source>
        <strain evidence="2">NRRL 2591</strain>
    </source>
</reference>
<dbReference type="EMBL" id="JAAAXW010000025">
    <property type="protein sequence ID" value="KAF9548842.1"/>
    <property type="molecule type" value="Genomic_DNA"/>
</dbReference>
<organism evidence="2 3">
    <name type="scientific">Mortierella hygrophila</name>
    <dbReference type="NCBI Taxonomy" id="979708"/>
    <lineage>
        <taxon>Eukaryota</taxon>
        <taxon>Fungi</taxon>
        <taxon>Fungi incertae sedis</taxon>
        <taxon>Mucoromycota</taxon>
        <taxon>Mortierellomycotina</taxon>
        <taxon>Mortierellomycetes</taxon>
        <taxon>Mortierellales</taxon>
        <taxon>Mortierellaceae</taxon>
        <taxon>Mortierella</taxon>
    </lineage>
</organism>
<feature type="region of interest" description="Disordered" evidence="1">
    <location>
        <begin position="28"/>
        <end position="65"/>
    </location>
</feature>
<name>A0A9P6FEW9_9FUNG</name>
<proteinExistence type="predicted"/>
<sequence>MTLDERVSFAELREYEFFARWRRITNVNGKRPQRNSDPNDEPRKRLVHSPSSHLHMIPNNTPNPSYPAATSIEKSSGGWHEQTVEYCWESGVDEDERKTAFSDTSSWSGIDCKDETLSELETRFALDGVDTPSLQPVSAFVSASVSVSESASAHAVASTPSHYAAEAASELVEELVDLPTTQDEMPFWMALITPNPDLSFMLAVAQMDPLNDPLSWAVGEDRQELTDFAFLDQANGSHAQ</sequence>
<dbReference type="AlphaFoldDB" id="A0A9P6FEW9"/>
<keyword evidence="3" id="KW-1185">Reference proteome</keyword>
<gene>
    <name evidence="2" type="ORF">EC957_005515</name>
</gene>
<accession>A0A9P6FEW9</accession>
<evidence type="ECO:0000313" key="2">
    <source>
        <dbReference type="EMBL" id="KAF9548842.1"/>
    </source>
</evidence>
<evidence type="ECO:0000256" key="1">
    <source>
        <dbReference type="SAM" id="MobiDB-lite"/>
    </source>
</evidence>
<evidence type="ECO:0000313" key="3">
    <source>
        <dbReference type="Proteomes" id="UP000723463"/>
    </source>
</evidence>
<dbReference type="Proteomes" id="UP000723463">
    <property type="component" value="Unassembled WGS sequence"/>
</dbReference>
<comment type="caution">
    <text evidence="2">The sequence shown here is derived from an EMBL/GenBank/DDBJ whole genome shotgun (WGS) entry which is preliminary data.</text>
</comment>